<dbReference type="EMBL" id="BEXT01000001">
    <property type="protein sequence ID" value="GBC61701.1"/>
    <property type="molecule type" value="Genomic_DNA"/>
</dbReference>
<dbReference type="OrthoDB" id="5509144at2"/>
<dbReference type="AlphaFoldDB" id="A0A401FXL3"/>
<dbReference type="RefSeq" id="WP_124328962.1">
    <property type="nucleotide sequence ID" value="NZ_BEXT01000001.1"/>
</dbReference>
<sequence length="139" mass="16034">MAKVFRPSTRESSILSRIESSKEHARRKSINSIRDHIDTLSNAVAMKLVENKLVETTNKNGVEDQFYKCLETLLYAEDFDIDYMTAPFRQLVPNPHVVSLYLTAFVIEKLINHKDTVDIYGSDDEIYHCINQQVTKILV</sequence>
<organism evidence="1 2">
    <name type="scientific">Desulfonema ishimotonii</name>
    <dbReference type="NCBI Taxonomy" id="45657"/>
    <lineage>
        <taxon>Bacteria</taxon>
        <taxon>Pseudomonadati</taxon>
        <taxon>Thermodesulfobacteriota</taxon>
        <taxon>Desulfobacteria</taxon>
        <taxon>Desulfobacterales</taxon>
        <taxon>Desulfococcaceae</taxon>
        <taxon>Desulfonema</taxon>
    </lineage>
</organism>
<reference evidence="2" key="2">
    <citation type="submission" date="2019-01" db="EMBL/GenBank/DDBJ databases">
        <title>Genome sequence of Desulfonema ishimotonii strain Tokyo 01.</title>
        <authorList>
            <person name="Fukui M."/>
        </authorList>
    </citation>
    <scope>NUCLEOTIDE SEQUENCE [LARGE SCALE GENOMIC DNA]</scope>
    <source>
        <strain evidence="2">Tokyo 01</strain>
    </source>
</reference>
<evidence type="ECO:0000313" key="2">
    <source>
        <dbReference type="Proteomes" id="UP000288096"/>
    </source>
</evidence>
<accession>A0A401FXL3</accession>
<dbReference type="Proteomes" id="UP000288096">
    <property type="component" value="Unassembled WGS sequence"/>
</dbReference>
<protein>
    <submittedName>
        <fullName evidence="1">Uncharacterized protein</fullName>
    </submittedName>
</protein>
<name>A0A401FXL3_9BACT</name>
<proteinExistence type="predicted"/>
<evidence type="ECO:0000313" key="1">
    <source>
        <dbReference type="EMBL" id="GBC61701.1"/>
    </source>
</evidence>
<gene>
    <name evidence="1" type="ORF">DENIS_2663</name>
</gene>
<reference evidence="2" key="1">
    <citation type="submission" date="2017-11" db="EMBL/GenBank/DDBJ databases">
        <authorList>
            <person name="Watanabe M."/>
            <person name="Kojima H."/>
        </authorList>
    </citation>
    <scope>NUCLEOTIDE SEQUENCE [LARGE SCALE GENOMIC DNA]</scope>
    <source>
        <strain evidence="2">Tokyo 01</strain>
    </source>
</reference>
<comment type="caution">
    <text evidence="1">The sequence shown here is derived from an EMBL/GenBank/DDBJ whole genome shotgun (WGS) entry which is preliminary data.</text>
</comment>
<keyword evidence="2" id="KW-1185">Reference proteome</keyword>